<keyword evidence="3" id="KW-1185">Reference proteome</keyword>
<dbReference type="AlphaFoldDB" id="A0A7Y2M038"/>
<dbReference type="RefSeq" id="WP_167041490.1">
    <property type="nucleotide sequence ID" value="NZ_BAAANA010000003.1"/>
</dbReference>
<proteinExistence type="predicted"/>
<evidence type="ECO:0008006" key="4">
    <source>
        <dbReference type="Google" id="ProtNLM"/>
    </source>
</evidence>
<keyword evidence="1" id="KW-0812">Transmembrane</keyword>
<evidence type="ECO:0000313" key="3">
    <source>
        <dbReference type="Proteomes" id="UP000543598"/>
    </source>
</evidence>
<organism evidence="2 3">
    <name type="scientific">Microbacterium ulmi</name>
    <dbReference type="NCBI Taxonomy" id="179095"/>
    <lineage>
        <taxon>Bacteria</taxon>
        <taxon>Bacillati</taxon>
        <taxon>Actinomycetota</taxon>
        <taxon>Actinomycetes</taxon>
        <taxon>Micrococcales</taxon>
        <taxon>Microbacteriaceae</taxon>
        <taxon>Microbacterium</taxon>
    </lineage>
</organism>
<comment type="caution">
    <text evidence="2">The sequence shown here is derived from an EMBL/GenBank/DDBJ whole genome shotgun (WGS) entry which is preliminary data.</text>
</comment>
<feature type="transmembrane region" description="Helical" evidence="1">
    <location>
        <begin position="107"/>
        <end position="126"/>
    </location>
</feature>
<dbReference type="Proteomes" id="UP000543598">
    <property type="component" value="Unassembled WGS sequence"/>
</dbReference>
<reference evidence="2 3" key="1">
    <citation type="submission" date="2020-05" db="EMBL/GenBank/DDBJ databases">
        <title>MicrobeNet Type strains.</title>
        <authorList>
            <person name="Nicholson A.C."/>
        </authorList>
    </citation>
    <scope>NUCLEOTIDE SEQUENCE [LARGE SCALE GENOMIC DNA]</scope>
    <source>
        <strain evidence="2 3">JCM 14282</strain>
    </source>
</reference>
<feature type="transmembrane region" description="Helical" evidence="1">
    <location>
        <begin position="71"/>
        <end position="91"/>
    </location>
</feature>
<keyword evidence="1" id="KW-1133">Transmembrane helix</keyword>
<evidence type="ECO:0000256" key="1">
    <source>
        <dbReference type="SAM" id="Phobius"/>
    </source>
</evidence>
<feature type="transmembrane region" description="Helical" evidence="1">
    <location>
        <begin position="6"/>
        <end position="28"/>
    </location>
</feature>
<gene>
    <name evidence="2" type="ORF">HLA99_02105</name>
</gene>
<accession>A0A7Y2M038</accession>
<feature type="transmembrane region" description="Helical" evidence="1">
    <location>
        <begin position="40"/>
        <end position="59"/>
    </location>
</feature>
<name>A0A7Y2M038_9MICO</name>
<sequence>MSALEVARLALLVGHLLGLAAIIGSFLLQLRRASGIQFGLIMIGAVVQLLTGFALVGVRRASDLDVIGPKIGVKIGIALIVFIAAAAALILQRRRRAAGSGDEPLRPLLYTAGIAAIADVVVAVFWR</sequence>
<dbReference type="EMBL" id="JABEMB010000001">
    <property type="protein sequence ID" value="NNH02658.1"/>
    <property type="molecule type" value="Genomic_DNA"/>
</dbReference>
<evidence type="ECO:0000313" key="2">
    <source>
        <dbReference type="EMBL" id="NNH02658.1"/>
    </source>
</evidence>
<keyword evidence="1" id="KW-0472">Membrane</keyword>
<protein>
    <recommendedName>
        <fullName evidence="4">Integral membrane protein</fullName>
    </recommendedName>
</protein>